<accession>A0A2S0HU48</accession>
<evidence type="ECO:0000313" key="1">
    <source>
        <dbReference type="EMBL" id="AVI50160.1"/>
    </source>
</evidence>
<dbReference type="EMBL" id="CP027062">
    <property type="protein sequence ID" value="AVI50160.1"/>
    <property type="molecule type" value="Genomic_DNA"/>
</dbReference>
<dbReference type="Proteomes" id="UP000238442">
    <property type="component" value="Chromosome"/>
</dbReference>
<proteinExistence type="predicted"/>
<sequence>MKQILVLILGAFSLVSCQFNETLVLNEDGTGRMSLSMDLSEMMAFGGEMSQDSTFTKQDTIVSLKEIFEEKKDSISKLSKAEQKRLKAIENYKIHMVSDPDENKLIVDVFSDFKDVSEANNLMQGFEQTESLLPGNKSAGADDDSPESELLGVSYTFKKGVFKRDAFIKDEERHKSQLDSLKQAESFMSSMKYKIKYTFPRRIKKASAEDATYSLDGKTIELERNFLDYFKNPDVLDLEVELEN</sequence>
<protein>
    <recommendedName>
        <fullName evidence="3">Lipoprotein</fullName>
    </recommendedName>
</protein>
<dbReference type="OrthoDB" id="978531at2"/>
<reference evidence="1 2" key="1">
    <citation type="submission" date="2018-02" db="EMBL/GenBank/DDBJ databases">
        <title>Genomic analysis of the strain RR4-38 isolated from a seawater recirculating aquaculture system.</title>
        <authorList>
            <person name="Kim Y.-S."/>
            <person name="Jang Y.H."/>
            <person name="Kim K.-H."/>
        </authorList>
    </citation>
    <scope>NUCLEOTIDE SEQUENCE [LARGE SCALE GENOMIC DNA]</scope>
    <source>
        <strain evidence="1 2">RR4-38</strain>
    </source>
</reference>
<dbReference type="PROSITE" id="PS51257">
    <property type="entry name" value="PROKAR_LIPOPROTEIN"/>
    <property type="match status" value="1"/>
</dbReference>
<evidence type="ECO:0008006" key="3">
    <source>
        <dbReference type="Google" id="ProtNLM"/>
    </source>
</evidence>
<organism evidence="1 2">
    <name type="scientific">Pukyongia salina</name>
    <dbReference type="NCBI Taxonomy" id="2094025"/>
    <lineage>
        <taxon>Bacteria</taxon>
        <taxon>Pseudomonadati</taxon>
        <taxon>Bacteroidota</taxon>
        <taxon>Flavobacteriia</taxon>
        <taxon>Flavobacteriales</taxon>
        <taxon>Flavobacteriaceae</taxon>
        <taxon>Pukyongia</taxon>
    </lineage>
</organism>
<evidence type="ECO:0000313" key="2">
    <source>
        <dbReference type="Proteomes" id="UP000238442"/>
    </source>
</evidence>
<name>A0A2S0HU48_9FLAO</name>
<gene>
    <name evidence="1" type="ORF">C5O00_02830</name>
</gene>
<keyword evidence="2" id="KW-1185">Reference proteome</keyword>
<dbReference type="RefSeq" id="WP_105214760.1">
    <property type="nucleotide sequence ID" value="NZ_CP027062.1"/>
</dbReference>
<dbReference type="KEGG" id="aue:C5O00_02830"/>
<dbReference type="AlphaFoldDB" id="A0A2S0HU48"/>